<evidence type="ECO:0000256" key="1">
    <source>
        <dbReference type="SAM" id="Phobius"/>
    </source>
</evidence>
<feature type="domain" description="TadE-like" evidence="2">
    <location>
        <begin position="17"/>
        <end position="59"/>
    </location>
</feature>
<dbReference type="OrthoDB" id="2616324at2"/>
<name>A0A511Z6U3_9BACL</name>
<evidence type="ECO:0000259" key="2">
    <source>
        <dbReference type="Pfam" id="PF07811"/>
    </source>
</evidence>
<dbReference type="Proteomes" id="UP000321901">
    <property type="component" value="Unassembled WGS sequence"/>
</dbReference>
<keyword evidence="1" id="KW-1133">Transmembrane helix</keyword>
<sequence length="128" mass="14043">MMKVITRWVSYVNNERGTQALQFLGLFPLVLLSMLIIWQVGLISYSVVVAEAAARDGARAASAHDEGWAEIARNSAYGLDVEVTGGPGEETATVQVKAKAPIISLPWIESMKFEFTADAVMPMEKKRE</sequence>
<protein>
    <recommendedName>
        <fullName evidence="2">TadE-like domain-containing protein</fullName>
    </recommendedName>
</protein>
<reference evidence="3 4" key="1">
    <citation type="submission" date="2019-07" db="EMBL/GenBank/DDBJ databases">
        <title>Whole genome shotgun sequence of Sporosarcina luteola NBRC 105378.</title>
        <authorList>
            <person name="Hosoyama A."/>
            <person name="Uohara A."/>
            <person name="Ohji S."/>
            <person name="Ichikawa N."/>
        </authorList>
    </citation>
    <scope>NUCLEOTIDE SEQUENCE [LARGE SCALE GENOMIC DNA]</scope>
    <source>
        <strain evidence="3 4">NBRC 105378</strain>
    </source>
</reference>
<proteinExistence type="predicted"/>
<dbReference type="Pfam" id="PF07811">
    <property type="entry name" value="TadE"/>
    <property type="match status" value="1"/>
</dbReference>
<dbReference type="AlphaFoldDB" id="A0A511Z6U3"/>
<gene>
    <name evidence="3" type="ORF">SLU01_14850</name>
</gene>
<comment type="caution">
    <text evidence="3">The sequence shown here is derived from an EMBL/GenBank/DDBJ whole genome shotgun (WGS) entry which is preliminary data.</text>
</comment>
<keyword evidence="1" id="KW-0472">Membrane</keyword>
<evidence type="ECO:0000313" key="4">
    <source>
        <dbReference type="Proteomes" id="UP000321901"/>
    </source>
</evidence>
<organism evidence="3 4">
    <name type="scientific">Sporosarcina luteola</name>
    <dbReference type="NCBI Taxonomy" id="582850"/>
    <lineage>
        <taxon>Bacteria</taxon>
        <taxon>Bacillati</taxon>
        <taxon>Bacillota</taxon>
        <taxon>Bacilli</taxon>
        <taxon>Bacillales</taxon>
        <taxon>Caryophanaceae</taxon>
        <taxon>Sporosarcina</taxon>
    </lineage>
</organism>
<keyword evidence="4" id="KW-1185">Reference proteome</keyword>
<accession>A0A511Z6U3</accession>
<dbReference type="InterPro" id="IPR012495">
    <property type="entry name" value="TadE-like_dom"/>
</dbReference>
<evidence type="ECO:0000313" key="3">
    <source>
        <dbReference type="EMBL" id="GEN83173.1"/>
    </source>
</evidence>
<feature type="transmembrane region" description="Helical" evidence="1">
    <location>
        <begin position="20"/>
        <end position="38"/>
    </location>
</feature>
<dbReference type="EMBL" id="BJYL01000018">
    <property type="protein sequence ID" value="GEN83173.1"/>
    <property type="molecule type" value="Genomic_DNA"/>
</dbReference>
<keyword evidence="1" id="KW-0812">Transmembrane</keyword>